<protein>
    <submittedName>
        <fullName evidence="2">Uncharacterized protein</fullName>
    </submittedName>
</protein>
<dbReference type="Proteomes" id="UP001159427">
    <property type="component" value="Unassembled WGS sequence"/>
</dbReference>
<gene>
    <name evidence="2" type="ORF">PEVE_00018534</name>
</gene>
<name>A0ABN8M8L5_9CNID</name>
<comment type="caution">
    <text evidence="2">The sequence shown here is derived from an EMBL/GenBank/DDBJ whole genome shotgun (WGS) entry which is preliminary data.</text>
</comment>
<accession>A0ABN8M8L5</accession>
<evidence type="ECO:0000313" key="3">
    <source>
        <dbReference type="Proteomes" id="UP001159427"/>
    </source>
</evidence>
<feature type="region of interest" description="Disordered" evidence="1">
    <location>
        <begin position="820"/>
        <end position="888"/>
    </location>
</feature>
<feature type="compositionally biased region" description="Basic residues" evidence="1">
    <location>
        <begin position="488"/>
        <end position="510"/>
    </location>
</feature>
<feature type="region of interest" description="Disordered" evidence="1">
    <location>
        <begin position="1254"/>
        <end position="1280"/>
    </location>
</feature>
<feature type="region of interest" description="Disordered" evidence="1">
    <location>
        <begin position="905"/>
        <end position="939"/>
    </location>
</feature>
<evidence type="ECO:0000256" key="1">
    <source>
        <dbReference type="SAM" id="MobiDB-lite"/>
    </source>
</evidence>
<feature type="compositionally biased region" description="Polar residues" evidence="1">
    <location>
        <begin position="718"/>
        <end position="734"/>
    </location>
</feature>
<feature type="compositionally biased region" description="Low complexity" evidence="1">
    <location>
        <begin position="869"/>
        <end position="882"/>
    </location>
</feature>
<sequence>MTDLHTRHKHDANEWRVVPRDTEARLQKNAKFAKALLSRRLMRNEKARKHSNLTVEKGVVAEMNESSPDRLTNKTQKMVEDVTGTELKDSQLQSQMRDKNGILGVSDEEDSAKWAASQIKMIPAKLNRNEKESKAVQGNKSIENGIGLKNDPRLSSLQHIAQIPQSIETSKMVAAPDFENLKPSNDSKIPGANATKSMINPHDGDINTVLEPYFSQGIKENAGNSTNFNLAVDQVNSSAVQYDASNSNVAGSMEKMTNETASNLAGLSLQTNHSSMDLLPLKNTTATNQDDEEKAPSLSINITTLRKGQSFDLQMPSLKTAEGTIQDNHLHIAPQMSFSSEYVSDSLQNYSGHLLNDIYNTVTDAEKKNENGLQKLNLDSVSRKVEPLNRKVSPGAGLFDEASREERPAGRTFADKLLEDASIQELLNGKPEQQAQQVQQDETLARALNQSSVSSIIFSANEAISSSDSHAFAKKSTQEAVNTEHKGVKYKRSKVAHSSRDHHRKHKNNHRTATERQVINFGNHLLWVGGQGAADANGFPRHDATSEDPQYNVNSYVSSLLNSGSEKDKDGTTKGYKALQNALTSMESNQGEDYLSFQNSIPGNKEMNDTGQEPASTSVLIQDEAGKPVYQGLVNIVKLNQTKSDDNVTSEVKLPNEADASNKSSEHFQAEQESLTETGSNNQSLVFGTNTTTSLLAEGGKKVNLTKALNGAGHGDENNFTVSKETGADQSPTKEGNKISQDEQLQSEYQDQQHPSSGAQPSAIINKLKSNSNEPETYHIVVNDAKRKVTNANGHVTVIISGPTANEATMPSADALLIPQTDTSGSFSENSAISSNESLSKASGDGQSSFTQADQLSHSLANGTQGVTSQSSSSANKASPNSTNGPVSLLKEDALSALKISEGIEGQLNNDQTQVERENQDSKASSSDAGQTKPVDIPSTDYLKQAGHHFVKIGQDLEGGVDGLQIEEVSRPNIQEEQREEKENPLIAGENYLEGIEKAVAGQSQDVPTLNIILDPSQKFGSSLSVGGKVIPLGTGKSGGDSMQTAGGNKQQLDCHADPKERKTTVTILTCQKKQSFPNIPMSLSGQNVGYFGGGQTSGGPSLQLDQVMNVLNDQVKATINKEMYSESKDIQKMLTGMTSPSSTLLDTDEASSQMGSRQRSPLIGPDEFTSLPEDEERGRWGRRHPHHRRMHHYGFPFTSGVPNYLGLLNNAFPTHRRHFWGVHRHSNPFVVMAHKDHSGEGYWDYQHNIFIPHEEGDDDNDDDDSDDDDDDEDSREKHWIPWSQQAHRKGDWFMPHSRFYQSHFSPTTHHDIFHLRLPTLFGRSGPWRPPTKHKQEQGAKRTAVVHKTVRGDRDTCRPIIEGPSPPLKGEWEYLGKVLCSCPCRLSDAEW</sequence>
<feature type="region of interest" description="Disordered" evidence="1">
    <location>
        <begin position="1139"/>
        <end position="1184"/>
    </location>
</feature>
<organism evidence="2 3">
    <name type="scientific">Porites evermanni</name>
    <dbReference type="NCBI Taxonomy" id="104178"/>
    <lineage>
        <taxon>Eukaryota</taxon>
        <taxon>Metazoa</taxon>
        <taxon>Cnidaria</taxon>
        <taxon>Anthozoa</taxon>
        <taxon>Hexacorallia</taxon>
        <taxon>Scleractinia</taxon>
        <taxon>Fungiina</taxon>
        <taxon>Poritidae</taxon>
        <taxon>Porites</taxon>
    </lineage>
</organism>
<feature type="region of interest" description="Disordered" evidence="1">
    <location>
        <begin position="708"/>
        <end position="761"/>
    </location>
</feature>
<keyword evidence="3" id="KW-1185">Reference proteome</keyword>
<feature type="compositionally biased region" description="Polar residues" evidence="1">
    <location>
        <begin position="742"/>
        <end position="760"/>
    </location>
</feature>
<proteinExistence type="predicted"/>
<feature type="compositionally biased region" description="Polar residues" evidence="1">
    <location>
        <begin position="820"/>
        <end position="868"/>
    </location>
</feature>
<feature type="compositionally biased region" description="Polar residues" evidence="1">
    <location>
        <begin position="671"/>
        <end position="686"/>
    </location>
</feature>
<feature type="region of interest" description="Disordered" evidence="1">
    <location>
        <begin position="655"/>
        <end position="686"/>
    </location>
</feature>
<feature type="compositionally biased region" description="Polar residues" evidence="1">
    <location>
        <begin position="1139"/>
        <end position="1160"/>
    </location>
</feature>
<evidence type="ECO:0000313" key="2">
    <source>
        <dbReference type="EMBL" id="CAH3023226.1"/>
    </source>
</evidence>
<dbReference type="EMBL" id="CALNXI010000251">
    <property type="protein sequence ID" value="CAH3023226.1"/>
    <property type="molecule type" value="Genomic_DNA"/>
</dbReference>
<reference evidence="2 3" key="1">
    <citation type="submission" date="2022-05" db="EMBL/GenBank/DDBJ databases">
        <authorList>
            <consortium name="Genoscope - CEA"/>
            <person name="William W."/>
        </authorList>
    </citation>
    <scope>NUCLEOTIDE SEQUENCE [LARGE SCALE GENOMIC DNA]</scope>
</reference>
<feature type="region of interest" description="Disordered" evidence="1">
    <location>
        <begin position="475"/>
        <end position="515"/>
    </location>
</feature>
<feature type="compositionally biased region" description="Acidic residues" evidence="1">
    <location>
        <begin position="1256"/>
        <end position="1274"/>
    </location>
</feature>